<dbReference type="Gene3D" id="1.10.10.10">
    <property type="entry name" value="Winged helix-like DNA-binding domain superfamily/Winged helix DNA-binding domain"/>
    <property type="match status" value="1"/>
</dbReference>
<keyword evidence="2 5" id="KW-0238">DNA-binding</keyword>
<keyword evidence="6" id="KW-1185">Reference proteome</keyword>
<keyword evidence="1" id="KW-0805">Transcription regulation</keyword>
<accession>A0ABV2EB20</accession>
<feature type="domain" description="HTH luxR-type" evidence="4">
    <location>
        <begin position="151"/>
        <end position="216"/>
    </location>
</feature>
<sequence length="218" mass="24842">MEKIKEETTHEGRLIATLEVYLEYFPVDNAHLFRYSPIGFLGEGVIAAEGGSIHYIHEERYDIRTLPALLTAVQNKAANFFSDKELIRMTPSNHIVGSKVTGFLITPILQRGNVIGFIYSNQFKNQELFDEELLASLTLYGEKVGELIQENYALQNVLSRREFEVMRDIADGYIVKEISERRHISESTIEQYIKAARRKLGASNRAHAVAVMYKMGIL</sequence>
<dbReference type="GO" id="GO:0003677">
    <property type="term" value="F:DNA binding"/>
    <property type="evidence" value="ECO:0007669"/>
    <property type="project" value="UniProtKB-KW"/>
</dbReference>
<evidence type="ECO:0000259" key="4">
    <source>
        <dbReference type="PROSITE" id="PS50043"/>
    </source>
</evidence>
<comment type="caution">
    <text evidence="5">The sequence shown here is derived from an EMBL/GenBank/DDBJ whole genome shotgun (WGS) entry which is preliminary data.</text>
</comment>
<proteinExistence type="predicted"/>
<organism evidence="5 6">
    <name type="scientific">Salinicoccus halitifaciens</name>
    <dbReference type="NCBI Taxonomy" id="1073415"/>
    <lineage>
        <taxon>Bacteria</taxon>
        <taxon>Bacillati</taxon>
        <taxon>Bacillota</taxon>
        <taxon>Bacilli</taxon>
        <taxon>Bacillales</taxon>
        <taxon>Staphylococcaceae</taxon>
        <taxon>Salinicoccus</taxon>
    </lineage>
</organism>
<dbReference type="InterPro" id="IPR016032">
    <property type="entry name" value="Sig_transdc_resp-reg_C-effctor"/>
</dbReference>
<name>A0ABV2EB20_9STAP</name>
<dbReference type="Proteomes" id="UP001549019">
    <property type="component" value="Unassembled WGS sequence"/>
</dbReference>
<dbReference type="SUPFAM" id="SSF55781">
    <property type="entry name" value="GAF domain-like"/>
    <property type="match status" value="1"/>
</dbReference>
<dbReference type="PANTHER" id="PTHR44688:SF16">
    <property type="entry name" value="DNA-BINDING TRANSCRIPTIONAL ACTIVATOR DEVR_DOSR"/>
    <property type="match status" value="1"/>
</dbReference>
<evidence type="ECO:0000256" key="2">
    <source>
        <dbReference type="ARBA" id="ARBA00023125"/>
    </source>
</evidence>
<dbReference type="SMART" id="SM00421">
    <property type="entry name" value="HTH_LUXR"/>
    <property type="match status" value="1"/>
</dbReference>
<dbReference type="Pfam" id="PF00196">
    <property type="entry name" value="GerE"/>
    <property type="match status" value="1"/>
</dbReference>
<evidence type="ECO:0000256" key="3">
    <source>
        <dbReference type="ARBA" id="ARBA00023163"/>
    </source>
</evidence>
<gene>
    <name evidence="5" type="ORF">ABHD89_002034</name>
</gene>
<dbReference type="InterPro" id="IPR036388">
    <property type="entry name" value="WH-like_DNA-bd_sf"/>
</dbReference>
<protein>
    <submittedName>
        <fullName evidence="5">DNA-binding CsgD family transcriptional regulator</fullName>
    </submittedName>
</protein>
<dbReference type="InterPro" id="IPR000792">
    <property type="entry name" value="Tscrpt_reg_LuxR_C"/>
</dbReference>
<evidence type="ECO:0000313" key="6">
    <source>
        <dbReference type="Proteomes" id="UP001549019"/>
    </source>
</evidence>
<dbReference type="CDD" id="cd06170">
    <property type="entry name" value="LuxR_C_like"/>
    <property type="match status" value="1"/>
</dbReference>
<dbReference type="EMBL" id="JBDZDV010000005">
    <property type="protein sequence ID" value="MET3111619.1"/>
    <property type="molecule type" value="Genomic_DNA"/>
</dbReference>
<dbReference type="PANTHER" id="PTHR44688">
    <property type="entry name" value="DNA-BINDING TRANSCRIPTIONAL ACTIVATOR DEVR_DOSR"/>
    <property type="match status" value="1"/>
</dbReference>
<dbReference type="PRINTS" id="PR00038">
    <property type="entry name" value="HTHLUXR"/>
</dbReference>
<evidence type="ECO:0000313" key="5">
    <source>
        <dbReference type="EMBL" id="MET3111619.1"/>
    </source>
</evidence>
<dbReference type="Gene3D" id="3.30.450.40">
    <property type="match status" value="1"/>
</dbReference>
<dbReference type="SUPFAM" id="SSF46894">
    <property type="entry name" value="C-terminal effector domain of the bipartite response regulators"/>
    <property type="match status" value="1"/>
</dbReference>
<evidence type="ECO:0000256" key="1">
    <source>
        <dbReference type="ARBA" id="ARBA00023015"/>
    </source>
</evidence>
<dbReference type="InterPro" id="IPR029016">
    <property type="entry name" value="GAF-like_dom_sf"/>
</dbReference>
<dbReference type="PROSITE" id="PS50043">
    <property type="entry name" value="HTH_LUXR_2"/>
    <property type="match status" value="1"/>
</dbReference>
<keyword evidence="3" id="KW-0804">Transcription</keyword>
<reference evidence="5 6" key="1">
    <citation type="submission" date="2024-05" db="EMBL/GenBank/DDBJ databases">
        <title>Genomic Encyclopedia of Type Strains, Phase IV (KMG-IV): sequencing the most valuable type-strain genomes for metagenomic binning, comparative biology and taxonomic classification.</title>
        <authorList>
            <person name="Goeker M."/>
        </authorList>
    </citation>
    <scope>NUCLEOTIDE SEQUENCE [LARGE SCALE GENOMIC DNA]</scope>
    <source>
        <strain evidence="5 6">DSM 25286</strain>
    </source>
</reference>